<dbReference type="GO" id="GO:0010124">
    <property type="term" value="P:phenylacetate catabolic process"/>
    <property type="evidence" value="ECO:0007669"/>
    <property type="project" value="InterPro"/>
</dbReference>
<dbReference type="Gene3D" id="1.20.1260.10">
    <property type="match status" value="1"/>
</dbReference>
<dbReference type="InterPro" id="IPR052703">
    <property type="entry name" value="Aromatic_CoA_ox/epox"/>
</dbReference>
<dbReference type="InterPro" id="IPR009078">
    <property type="entry name" value="Ferritin-like_SF"/>
</dbReference>
<organism evidence="1 2">
    <name type="scientific">Actinosynnema pretiosum</name>
    <dbReference type="NCBI Taxonomy" id="42197"/>
    <lineage>
        <taxon>Bacteria</taxon>
        <taxon>Bacillati</taxon>
        <taxon>Actinomycetota</taxon>
        <taxon>Actinomycetes</taxon>
        <taxon>Pseudonocardiales</taxon>
        <taxon>Pseudonocardiaceae</taxon>
        <taxon>Actinosynnema</taxon>
    </lineage>
</organism>
<dbReference type="PANTHER" id="PTHR30458">
    <property type="entry name" value="PHENYLACETIC ACID DEGRADATION PROTEIN PAA"/>
    <property type="match status" value="1"/>
</dbReference>
<dbReference type="PANTHER" id="PTHR30458:SF0">
    <property type="entry name" value="1,2-PHENYLACETYL-COA EPOXIDASE, SUBUNIT C"/>
    <property type="match status" value="1"/>
</dbReference>
<dbReference type="KEGG" id="apre:CNX65_32970"/>
<dbReference type="AlphaFoldDB" id="A0A290ZET4"/>
<protein>
    <submittedName>
        <fullName evidence="1">Phenylacetate-CoA oxygenase subunit PaaI</fullName>
    </submittedName>
</protein>
<evidence type="ECO:0000313" key="2">
    <source>
        <dbReference type="Proteomes" id="UP000218505"/>
    </source>
</evidence>
<gene>
    <name evidence="1" type="primary">paaI</name>
    <name evidence="1" type="ORF">CNX65_32970</name>
</gene>
<dbReference type="InterPro" id="IPR011882">
    <property type="entry name" value="PaaC"/>
</dbReference>
<dbReference type="InterPro" id="IPR012347">
    <property type="entry name" value="Ferritin-like"/>
</dbReference>
<dbReference type="EMBL" id="CP023445">
    <property type="protein sequence ID" value="ATE57531.1"/>
    <property type="molecule type" value="Genomic_DNA"/>
</dbReference>
<proteinExistence type="predicted"/>
<evidence type="ECO:0000313" key="1">
    <source>
        <dbReference type="EMBL" id="ATE57531.1"/>
    </source>
</evidence>
<dbReference type="PIRSF" id="PIRSF037834">
    <property type="entry name" value="PA_CoA_Oase3"/>
    <property type="match status" value="1"/>
</dbReference>
<sequence>MRPAVEQSSAGDGHGLADLADDGEWGGGGHWAFGTGFAEPLAGVGRDVPDGVDRGDLAAYCLMLGDDALVLSQRLAQWCSRAPELEEDVALANIALDLLGQARLLLTRAGEVEGAGRDEDALAYLRDEREFRNVHLAEIECGPFAGGDFATTIARLLVLSSWRLAAFERLRGSADPVLAAVAAKGVKELAYHRDHAAQWAVRLGDGTDESHRRMQAGLERVRPYLEELFTAHPVELRLAGVAVDPGELRAEVDGVLDAVCAAGGLTRPGPAPAAPAAGRGGRDGVHTEVMGYLLAELQHVHRSLPGARW</sequence>
<dbReference type="InterPro" id="IPR007814">
    <property type="entry name" value="PaaA_PaaC"/>
</dbReference>
<reference evidence="1" key="1">
    <citation type="submission" date="2017-09" db="EMBL/GenBank/DDBJ databases">
        <title>Complete Genome Sequence of ansamitocin-producing Bacterium Actinosynnema pretiosum X47.</title>
        <authorList>
            <person name="Cao G."/>
            <person name="Zong G."/>
            <person name="Zhong C."/>
            <person name="Fu J."/>
        </authorList>
    </citation>
    <scope>NUCLEOTIDE SEQUENCE [LARGE SCALE GENOMIC DNA]</scope>
    <source>
        <strain evidence="1">X47</strain>
    </source>
</reference>
<accession>A0A290ZET4</accession>
<dbReference type="Pfam" id="PF05138">
    <property type="entry name" value="PaaA_PaaC"/>
    <property type="match status" value="1"/>
</dbReference>
<dbReference type="NCBIfam" id="TIGR02158">
    <property type="entry name" value="PA_CoA_Oxy3"/>
    <property type="match status" value="1"/>
</dbReference>
<name>A0A290ZET4_9PSEU</name>
<dbReference type="SUPFAM" id="SSF47240">
    <property type="entry name" value="Ferritin-like"/>
    <property type="match status" value="1"/>
</dbReference>
<dbReference type="GO" id="GO:0005829">
    <property type="term" value="C:cytosol"/>
    <property type="evidence" value="ECO:0007669"/>
    <property type="project" value="TreeGrafter"/>
</dbReference>
<keyword evidence="2" id="KW-1185">Reference proteome</keyword>
<dbReference type="Proteomes" id="UP000218505">
    <property type="component" value="Chromosome"/>
</dbReference>